<dbReference type="GO" id="GO:0000719">
    <property type="term" value="P:photoreactive repair"/>
    <property type="evidence" value="ECO:0007669"/>
    <property type="project" value="UniProtKB-ARBA"/>
</dbReference>
<accession>A0AA35UNR7</accession>
<dbReference type="PRINTS" id="PR00147">
    <property type="entry name" value="DNAPHOTLYASE"/>
</dbReference>
<protein>
    <recommendedName>
        <fullName evidence="3">Deoxyribodipyrimidine photo-lyase</fullName>
        <ecNumber evidence="2">4.1.99.3</ecNumber>
    </recommendedName>
</protein>
<dbReference type="PANTHER" id="PTHR11455:SF9">
    <property type="entry name" value="CRYPTOCHROME CIRCADIAN CLOCK 5 ISOFORM X1"/>
    <property type="match status" value="1"/>
</dbReference>
<feature type="binding site" evidence="8">
    <location>
        <begin position="373"/>
        <end position="375"/>
    </location>
    <ligand>
        <name>FAD</name>
        <dbReference type="ChEBI" id="CHEBI:57692"/>
    </ligand>
</feature>
<keyword evidence="5 8" id="KW-0274">FAD</keyword>
<dbReference type="Gene3D" id="1.25.40.80">
    <property type="match status" value="1"/>
</dbReference>
<dbReference type="Pfam" id="PF00875">
    <property type="entry name" value="DNA_photolyase"/>
    <property type="match status" value="1"/>
</dbReference>
<comment type="catalytic activity">
    <reaction evidence="7">
        <text>cyclobutadipyrimidine (in DNA) = 2 pyrimidine residues (in DNA).</text>
        <dbReference type="EC" id="4.1.99.3"/>
    </reaction>
</comment>
<dbReference type="EMBL" id="CATKSH010000008">
    <property type="protein sequence ID" value="CAI9120832.1"/>
    <property type="molecule type" value="Genomic_DNA"/>
</dbReference>
<feature type="site" description="Electron transfer via tryptophanyl radical" evidence="9">
    <location>
        <position position="360"/>
    </location>
</feature>
<evidence type="ECO:0000256" key="8">
    <source>
        <dbReference type="PIRSR" id="PIRSR602081-1"/>
    </source>
</evidence>
<dbReference type="Proteomes" id="UP001176960">
    <property type="component" value="Unassembled WGS sequence"/>
</dbReference>
<dbReference type="EC" id="4.1.99.3" evidence="2"/>
<comment type="caution">
    <text evidence="12">The sequence shown here is derived from an EMBL/GenBank/DDBJ whole genome shotgun (WGS) entry which is preliminary data.</text>
</comment>
<dbReference type="PROSITE" id="PS00394">
    <property type="entry name" value="DNA_PHOTOLYASES_1_1"/>
    <property type="match status" value="1"/>
</dbReference>
<dbReference type="InterPro" id="IPR036155">
    <property type="entry name" value="Crypto/Photolyase_N_sf"/>
</dbReference>
<gene>
    <name evidence="12" type="ORF">LMG32879_001671</name>
</gene>
<evidence type="ECO:0000256" key="7">
    <source>
        <dbReference type="ARBA" id="ARBA00033999"/>
    </source>
</evidence>
<feature type="binding site" evidence="8">
    <location>
        <position position="228"/>
    </location>
    <ligand>
        <name>FAD</name>
        <dbReference type="ChEBI" id="CHEBI:57692"/>
    </ligand>
</feature>
<evidence type="ECO:0000313" key="13">
    <source>
        <dbReference type="Proteomes" id="UP001176960"/>
    </source>
</evidence>
<name>A0AA35UNR7_9PROT</name>
<feature type="binding site" evidence="8">
    <location>
        <begin position="240"/>
        <end position="244"/>
    </location>
    <ligand>
        <name>FAD</name>
        <dbReference type="ChEBI" id="CHEBI:57692"/>
    </ligand>
</feature>
<dbReference type="PANTHER" id="PTHR11455">
    <property type="entry name" value="CRYPTOCHROME"/>
    <property type="match status" value="1"/>
</dbReference>
<evidence type="ECO:0000256" key="10">
    <source>
        <dbReference type="RuleBase" id="RU004182"/>
    </source>
</evidence>
<comment type="cofactor">
    <cofactor evidence="8">
        <name>FAD</name>
        <dbReference type="ChEBI" id="CHEBI:57692"/>
    </cofactor>
    <text evidence="8">Binds 1 FAD per subunit.</text>
</comment>
<evidence type="ECO:0000256" key="9">
    <source>
        <dbReference type="PIRSR" id="PIRSR602081-2"/>
    </source>
</evidence>
<dbReference type="InterPro" id="IPR006050">
    <property type="entry name" value="DNA_photolyase_N"/>
</dbReference>
<comment type="similarity">
    <text evidence="10">Belongs to the DNA photolyase family.</text>
</comment>
<dbReference type="RefSeq" id="WP_289841081.1">
    <property type="nucleotide sequence ID" value="NZ_CATKSH010000008.1"/>
</dbReference>
<dbReference type="Gene3D" id="3.40.50.620">
    <property type="entry name" value="HUPs"/>
    <property type="match status" value="1"/>
</dbReference>
<organism evidence="12 13">
    <name type="scientific">Brytella acorum</name>
    <dbReference type="NCBI Taxonomy" id="2959299"/>
    <lineage>
        <taxon>Bacteria</taxon>
        <taxon>Pseudomonadati</taxon>
        <taxon>Pseudomonadota</taxon>
        <taxon>Alphaproteobacteria</taxon>
        <taxon>Acetobacterales</taxon>
        <taxon>Acetobacteraceae</taxon>
        <taxon>Brytella</taxon>
    </lineage>
</organism>
<dbReference type="AlphaFoldDB" id="A0AA35UNR7"/>
<feature type="site" description="Electron transfer via tryptophanyl radical" evidence="9">
    <location>
        <position position="383"/>
    </location>
</feature>
<dbReference type="SUPFAM" id="SSF48173">
    <property type="entry name" value="Cryptochrome/photolyase FAD-binding domain"/>
    <property type="match status" value="1"/>
</dbReference>
<comment type="cofactor">
    <cofactor evidence="1">
        <name>(6R)-5,10-methylene-5,6,7,8-tetrahydrofolate</name>
        <dbReference type="ChEBI" id="CHEBI:15636"/>
    </cofactor>
</comment>
<evidence type="ECO:0000256" key="3">
    <source>
        <dbReference type="ARBA" id="ARBA00014046"/>
    </source>
</evidence>
<dbReference type="GO" id="GO:0003677">
    <property type="term" value="F:DNA binding"/>
    <property type="evidence" value="ECO:0007669"/>
    <property type="project" value="TreeGrafter"/>
</dbReference>
<reference evidence="12" key="1">
    <citation type="submission" date="2023-03" db="EMBL/GenBank/DDBJ databases">
        <authorList>
            <person name="Cleenwerck I."/>
        </authorList>
    </citation>
    <scope>NUCLEOTIDE SEQUENCE</scope>
    <source>
        <strain evidence="12">LMG 32879</strain>
    </source>
</reference>
<evidence type="ECO:0000313" key="12">
    <source>
        <dbReference type="EMBL" id="CAI9120832.1"/>
    </source>
</evidence>
<keyword evidence="13" id="KW-1185">Reference proteome</keyword>
<dbReference type="GO" id="GO:0009416">
    <property type="term" value="P:response to light stimulus"/>
    <property type="evidence" value="ECO:0007669"/>
    <property type="project" value="TreeGrafter"/>
</dbReference>
<dbReference type="PROSITE" id="PS00691">
    <property type="entry name" value="DNA_PHOTOLYASES_1_2"/>
    <property type="match status" value="1"/>
</dbReference>
<keyword evidence="4 8" id="KW-0285">Flavoprotein</keyword>
<dbReference type="InterPro" id="IPR036134">
    <property type="entry name" value="Crypto/Photolyase_FAD-like_sf"/>
</dbReference>
<proteinExistence type="inferred from homology"/>
<evidence type="ECO:0000256" key="1">
    <source>
        <dbReference type="ARBA" id="ARBA00001932"/>
    </source>
</evidence>
<dbReference type="GO" id="GO:0003904">
    <property type="term" value="F:deoxyribodipyrimidine photo-lyase activity"/>
    <property type="evidence" value="ECO:0007669"/>
    <property type="project" value="UniProtKB-EC"/>
</dbReference>
<dbReference type="GO" id="GO:0071949">
    <property type="term" value="F:FAD binding"/>
    <property type="evidence" value="ECO:0007669"/>
    <property type="project" value="TreeGrafter"/>
</dbReference>
<sequence length="471" mass="54167">MSTNSPVIVWFREDFRLADNEALFAASRIGAPLFCVSILEDGKSAMTASDWWLGKTLTTFDATLKVRGGALHVCRGNAREVLPELVQRSGARTVLWNRRYDPDGRETDTDLKRTLRDAGIEAHSFAGNLVHEPWTVRTQANQPFKVFTAFWRAACQIDDHRPVLPAPENLDFWWEDVSHWDRWVAATALEDEMASLEWTRPLEAHHEVSESAAHEHLETFIDTALSRYGVERDFPAMDATSGLSAYLRFGQVTPRQIRQAVRERDVRTGREKFFAELGWREFAWSLLWEYPDMASCNLRSEFDAMPWRDDPQGLRAWQRGQTGYPLVDAGMRELWQTGVMHNRVRMVVASFLIKDLLIDWRLGERWFAETLVDYDPASNAMNWQWNAGTGVESAPFFRMMNPVLQSRKFDVSGAYIRRWVPELAALSDRDIHAPWEAGTPPSHYPAPIVDHAGARHRALDAYEHVRKSRRL</sequence>
<evidence type="ECO:0000256" key="4">
    <source>
        <dbReference type="ARBA" id="ARBA00022630"/>
    </source>
</evidence>
<feature type="binding site" evidence="8">
    <location>
        <position position="273"/>
    </location>
    <ligand>
        <name>FAD</name>
        <dbReference type="ChEBI" id="CHEBI:57692"/>
    </ligand>
</feature>
<dbReference type="InterPro" id="IPR005101">
    <property type="entry name" value="Cryptochr/Photolyase_FAD-bd"/>
</dbReference>
<dbReference type="Pfam" id="PF03441">
    <property type="entry name" value="FAD_binding_7"/>
    <property type="match status" value="1"/>
</dbReference>
<dbReference type="Gene3D" id="1.10.579.10">
    <property type="entry name" value="DNA Cyclobutane Dipyrimidine Photolyase, subunit A, domain 3"/>
    <property type="match status" value="1"/>
</dbReference>
<evidence type="ECO:0000259" key="11">
    <source>
        <dbReference type="PROSITE" id="PS51645"/>
    </source>
</evidence>
<dbReference type="InterPro" id="IPR014729">
    <property type="entry name" value="Rossmann-like_a/b/a_fold"/>
</dbReference>
<dbReference type="PROSITE" id="PS51645">
    <property type="entry name" value="PHR_CRY_ALPHA_BETA"/>
    <property type="match status" value="1"/>
</dbReference>
<dbReference type="InterPro" id="IPR018394">
    <property type="entry name" value="DNA_photolyase_1_CS_C"/>
</dbReference>
<feature type="site" description="Electron transfer via tryptophanyl radical" evidence="9">
    <location>
        <position position="307"/>
    </location>
</feature>
<evidence type="ECO:0000256" key="5">
    <source>
        <dbReference type="ARBA" id="ARBA00022827"/>
    </source>
</evidence>
<dbReference type="InterPro" id="IPR002081">
    <property type="entry name" value="Cryptochrome/DNA_photolyase_1"/>
</dbReference>
<dbReference type="FunFam" id="1.10.579.10:FF:000003">
    <property type="entry name" value="Deoxyribodipyrimidine photo-lyase"/>
    <property type="match status" value="1"/>
</dbReference>
<dbReference type="SUPFAM" id="SSF52425">
    <property type="entry name" value="Cryptochrome/photolyase, N-terminal domain"/>
    <property type="match status" value="1"/>
</dbReference>
<evidence type="ECO:0000256" key="2">
    <source>
        <dbReference type="ARBA" id="ARBA00013149"/>
    </source>
</evidence>
<evidence type="ECO:0000256" key="6">
    <source>
        <dbReference type="ARBA" id="ARBA00022991"/>
    </source>
</evidence>
<keyword evidence="6 10" id="KW-0157">Chromophore</keyword>
<feature type="domain" description="Photolyase/cryptochrome alpha/beta" evidence="11">
    <location>
        <begin position="5"/>
        <end position="130"/>
    </location>
</feature>